<evidence type="ECO:0000256" key="3">
    <source>
        <dbReference type="ARBA" id="ARBA00023163"/>
    </source>
</evidence>
<evidence type="ECO:0000256" key="1">
    <source>
        <dbReference type="ARBA" id="ARBA00023015"/>
    </source>
</evidence>
<protein>
    <recommendedName>
        <fullName evidence="4">HTH luxR-type domain-containing protein</fullName>
    </recommendedName>
</protein>
<dbReference type="Proteomes" id="UP000660668">
    <property type="component" value="Unassembled WGS sequence"/>
</dbReference>
<dbReference type="AlphaFoldDB" id="A0A930VMY8"/>
<name>A0A930VMY8_9ACTN</name>
<dbReference type="SUPFAM" id="SSF46894">
    <property type="entry name" value="C-terminal effector domain of the bipartite response regulators"/>
    <property type="match status" value="1"/>
</dbReference>
<dbReference type="Gene3D" id="1.25.40.10">
    <property type="entry name" value="Tetratricopeptide repeat domain"/>
    <property type="match status" value="1"/>
</dbReference>
<keyword evidence="1" id="KW-0805">Transcription regulation</keyword>
<evidence type="ECO:0000256" key="2">
    <source>
        <dbReference type="ARBA" id="ARBA00023125"/>
    </source>
</evidence>
<dbReference type="InterPro" id="IPR036388">
    <property type="entry name" value="WH-like_DNA-bd_sf"/>
</dbReference>
<keyword evidence="6" id="KW-1185">Reference proteome</keyword>
<proteinExistence type="predicted"/>
<dbReference type="SUPFAM" id="SSF48452">
    <property type="entry name" value="TPR-like"/>
    <property type="match status" value="1"/>
</dbReference>
<dbReference type="EMBL" id="JADKPO010000008">
    <property type="protein sequence ID" value="MBF4767690.1"/>
    <property type="molecule type" value="Genomic_DNA"/>
</dbReference>
<dbReference type="SMART" id="SM00421">
    <property type="entry name" value="HTH_LUXR"/>
    <property type="match status" value="1"/>
</dbReference>
<evidence type="ECO:0000259" key="4">
    <source>
        <dbReference type="PROSITE" id="PS50043"/>
    </source>
</evidence>
<accession>A0A930VMY8</accession>
<dbReference type="Gene3D" id="1.10.10.10">
    <property type="entry name" value="Winged helix-like DNA-binding domain superfamily/Winged helix DNA-binding domain"/>
    <property type="match status" value="1"/>
</dbReference>
<keyword evidence="3" id="KW-0804">Transcription</keyword>
<gene>
    <name evidence="5" type="ORF">ISU10_07915</name>
</gene>
<organism evidence="5 6">
    <name type="scientific">Nocardioides agariphilus</name>
    <dbReference type="NCBI Taxonomy" id="433664"/>
    <lineage>
        <taxon>Bacteria</taxon>
        <taxon>Bacillati</taxon>
        <taxon>Actinomycetota</taxon>
        <taxon>Actinomycetes</taxon>
        <taxon>Propionibacteriales</taxon>
        <taxon>Nocardioidaceae</taxon>
        <taxon>Nocardioides</taxon>
    </lineage>
</organism>
<sequence>MTSALDTLAPLARSLAELGDTAPLVIATLVECRLARGEVTQARALTDDIVPWQHRSGRLGGIANQTLGDVLVALGDADIAIPRYEAAGVAMGDKDDPEDVPWRGALALALVRTGEIAQARTMAVHQVAVARAAGSPYGEALALRGLAVVADSTERIAVLRSAKALLDGQPAARLRAQIDTDLAGLLVLSGADDPDREERIEEATKLLVAVESLSFREQLWPLWGRAARLLERLGHKPGEAEAADTLTQTQRRVAVLARDGMRNREIADLLGVSVKAVEWHLSHVYRKLGIRSRGELAEALGA</sequence>
<dbReference type="InterPro" id="IPR011990">
    <property type="entry name" value="TPR-like_helical_dom_sf"/>
</dbReference>
<dbReference type="GO" id="GO:0006355">
    <property type="term" value="P:regulation of DNA-templated transcription"/>
    <property type="evidence" value="ECO:0007669"/>
    <property type="project" value="InterPro"/>
</dbReference>
<dbReference type="RefSeq" id="WP_194695830.1">
    <property type="nucleotide sequence ID" value="NZ_JADKPO010000008.1"/>
</dbReference>
<evidence type="ECO:0000313" key="6">
    <source>
        <dbReference type="Proteomes" id="UP000660668"/>
    </source>
</evidence>
<comment type="caution">
    <text evidence="5">The sequence shown here is derived from an EMBL/GenBank/DDBJ whole genome shotgun (WGS) entry which is preliminary data.</text>
</comment>
<dbReference type="PROSITE" id="PS50043">
    <property type="entry name" value="HTH_LUXR_2"/>
    <property type="match status" value="1"/>
</dbReference>
<feature type="domain" description="HTH luxR-type" evidence="4">
    <location>
        <begin position="239"/>
        <end position="302"/>
    </location>
</feature>
<keyword evidence="2" id="KW-0238">DNA-binding</keyword>
<dbReference type="PRINTS" id="PR00038">
    <property type="entry name" value="HTHLUXR"/>
</dbReference>
<dbReference type="PANTHER" id="PTHR44688:SF16">
    <property type="entry name" value="DNA-BINDING TRANSCRIPTIONAL ACTIVATOR DEVR_DOSR"/>
    <property type="match status" value="1"/>
</dbReference>
<dbReference type="InterPro" id="IPR016032">
    <property type="entry name" value="Sig_transdc_resp-reg_C-effctor"/>
</dbReference>
<dbReference type="GO" id="GO:0003677">
    <property type="term" value="F:DNA binding"/>
    <property type="evidence" value="ECO:0007669"/>
    <property type="project" value="UniProtKB-KW"/>
</dbReference>
<dbReference type="Pfam" id="PF00196">
    <property type="entry name" value="GerE"/>
    <property type="match status" value="1"/>
</dbReference>
<dbReference type="CDD" id="cd06170">
    <property type="entry name" value="LuxR_C_like"/>
    <property type="match status" value="1"/>
</dbReference>
<dbReference type="InterPro" id="IPR000792">
    <property type="entry name" value="Tscrpt_reg_LuxR_C"/>
</dbReference>
<dbReference type="PANTHER" id="PTHR44688">
    <property type="entry name" value="DNA-BINDING TRANSCRIPTIONAL ACTIVATOR DEVR_DOSR"/>
    <property type="match status" value="1"/>
</dbReference>
<evidence type="ECO:0000313" key="5">
    <source>
        <dbReference type="EMBL" id="MBF4767690.1"/>
    </source>
</evidence>
<reference evidence="5" key="1">
    <citation type="submission" date="2020-11" db="EMBL/GenBank/DDBJ databases">
        <title>Nocardioides cynanchi sp. nov., isolated from soil of rhizosphere of Cynanchum wilfordii.</title>
        <authorList>
            <person name="Lee J.-S."/>
            <person name="Suh M.K."/>
            <person name="Kim J.-S."/>
        </authorList>
    </citation>
    <scope>NUCLEOTIDE SEQUENCE</scope>
    <source>
        <strain evidence="5">KCTC 19276</strain>
    </source>
</reference>